<evidence type="ECO:0000256" key="3">
    <source>
        <dbReference type="ARBA" id="ARBA00023015"/>
    </source>
</evidence>
<evidence type="ECO:0000256" key="5">
    <source>
        <dbReference type="ARBA" id="ARBA00023159"/>
    </source>
</evidence>
<comment type="subcellular location">
    <subcellularLocation>
        <location evidence="1">Nucleus</location>
    </subcellularLocation>
</comment>
<dbReference type="PANTHER" id="PTHR31713:SF43">
    <property type="entry name" value="CALMODULIN-BINDING PROTEIN 60 G"/>
    <property type="match status" value="1"/>
</dbReference>
<dbReference type="PANTHER" id="PTHR31713">
    <property type="entry name" value="OS02G0177800 PROTEIN"/>
    <property type="match status" value="1"/>
</dbReference>
<dbReference type="InterPro" id="IPR046831">
    <property type="entry name" value="Calmodulin_bind_N"/>
</dbReference>
<feature type="domain" description="Calmodulin binding protein central" evidence="10">
    <location>
        <begin position="254"/>
        <end position="319"/>
    </location>
</feature>
<dbReference type="Pfam" id="PF20452">
    <property type="entry name" value="Calmod_bind_C"/>
    <property type="match status" value="1"/>
</dbReference>
<dbReference type="GO" id="GO:0005516">
    <property type="term" value="F:calmodulin binding"/>
    <property type="evidence" value="ECO:0007669"/>
    <property type="project" value="InterPro"/>
</dbReference>
<organism evidence="12 13">
    <name type="scientific">Rhodamnia argentea</name>
    <dbReference type="NCBI Taxonomy" id="178133"/>
    <lineage>
        <taxon>Eukaryota</taxon>
        <taxon>Viridiplantae</taxon>
        <taxon>Streptophyta</taxon>
        <taxon>Embryophyta</taxon>
        <taxon>Tracheophyta</taxon>
        <taxon>Spermatophyta</taxon>
        <taxon>Magnoliopsida</taxon>
        <taxon>eudicotyledons</taxon>
        <taxon>Gunneridae</taxon>
        <taxon>Pentapetalae</taxon>
        <taxon>rosids</taxon>
        <taxon>malvids</taxon>
        <taxon>Myrtales</taxon>
        <taxon>Myrtaceae</taxon>
        <taxon>Myrtoideae</taxon>
        <taxon>Myrteae</taxon>
        <taxon>Australasian group</taxon>
        <taxon>Rhodamnia</taxon>
    </lineage>
</organism>
<feature type="domain" description="Calmodulin binding protein C-terminal" evidence="11">
    <location>
        <begin position="325"/>
        <end position="384"/>
    </location>
</feature>
<dbReference type="Proteomes" id="UP000827889">
    <property type="component" value="Chromosome 6"/>
</dbReference>
<dbReference type="Pfam" id="PF07887">
    <property type="entry name" value="Calmodulin_bind"/>
    <property type="match status" value="1"/>
</dbReference>
<dbReference type="InterPro" id="IPR046830">
    <property type="entry name" value="Calmod_bind_M"/>
</dbReference>
<evidence type="ECO:0000259" key="10">
    <source>
        <dbReference type="Pfam" id="PF20451"/>
    </source>
</evidence>
<dbReference type="KEGG" id="rarg:115751249"/>
<reference evidence="13" key="1">
    <citation type="submission" date="2025-08" db="UniProtKB">
        <authorList>
            <consortium name="RefSeq"/>
        </authorList>
    </citation>
    <scope>IDENTIFICATION</scope>
    <source>
        <tissue evidence="13">Leaf</tissue>
    </source>
</reference>
<dbReference type="InterPro" id="IPR012416">
    <property type="entry name" value="CBP60"/>
</dbReference>
<sequence>MNLSSVLDSLEMVKRQLQEGGSGSSARGSRRRRPNINHWSTVTGELSLGEFASFVEPLIRKVVSEEVECLISRFHDRSLRAPSNPVGTSEESSLRLQFLAKLPATIFTGRHIEAEDGNLLRIELVDGRTNERVTSGSLSSVKLEIVVLDGDFGTDEGEDWTEKDFTCNIVHEREGKRPLITGELTVILQGGIGCLRDLIITDNSSWMRSRKFRLGARALQKVSAEIRIREARSASFVVKDHRGEFNKKHHPPSMSDEVWRLEKIAKDGALHKRMTSRRINTVQDFLQLYEVNASSLRNILGTGIANRTWETIVRHAGTCVVDDNKMYAYYQALNKASILFNSIMNVTQATLDGQTYQSLDTLTHSQKILVQNLQWQAYNNKNQWVPLDALPSITPSRALTNLHTEPLVGLSTPLHHLDYTVLNQDRPEVTPEFNYLLASASRCYNVAENRQLDFPPSHIIAKTFDPTIANSLARQDFLSSFSAGESSNHLAHSQGPFAPNIHLSPEELFNVPSPIPGNLMWTPDHTFVLESSSGADLGICPSGMGFVIHKSRISRPRAAWCKIRAVVKWGSVRRIVAAKRAAIFNFPIY</sequence>
<evidence type="ECO:0000256" key="8">
    <source>
        <dbReference type="SAM" id="MobiDB-lite"/>
    </source>
</evidence>
<protein>
    <submittedName>
        <fullName evidence="13">Calmodulin-binding protein 60 B-like</fullName>
    </submittedName>
</protein>
<dbReference type="GO" id="GO:0043565">
    <property type="term" value="F:sequence-specific DNA binding"/>
    <property type="evidence" value="ECO:0007669"/>
    <property type="project" value="TreeGrafter"/>
</dbReference>
<dbReference type="GeneID" id="115751249"/>
<name>A0A8B8QCK2_9MYRT</name>
<dbReference type="Pfam" id="PF20451">
    <property type="entry name" value="Calmod_bind_M"/>
    <property type="match status" value="1"/>
</dbReference>
<dbReference type="InterPro" id="IPR046829">
    <property type="entry name" value="Calmod_bind_C"/>
</dbReference>
<feature type="region of interest" description="Disordered" evidence="8">
    <location>
        <begin position="17"/>
        <end position="36"/>
    </location>
</feature>
<keyword evidence="5" id="KW-0010">Activator</keyword>
<keyword evidence="3" id="KW-0805">Transcription regulation</keyword>
<evidence type="ECO:0000256" key="1">
    <source>
        <dbReference type="ARBA" id="ARBA00004123"/>
    </source>
</evidence>
<evidence type="ECO:0000313" key="13">
    <source>
        <dbReference type="RefSeq" id="XP_030544891.1"/>
    </source>
</evidence>
<evidence type="ECO:0000259" key="9">
    <source>
        <dbReference type="Pfam" id="PF07887"/>
    </source>
</evidence>
<evidence type="ECO:0000259" key="11">
    <source>
        <dbReference type="Pfam" id="PF20452"/>
    </source>
</evidence>
<dbReference type="OrthoDB" id="748178at2759"/>
<gene>
    <name evidence="13" type="primary">LOC115751249</name>
</gene>
<keyword evidence="7" id="KW-0539">Nucleus</keyword>
<dbReference type="GO" id="GO:0080142">
    <property type="term" value="P:regulation of salicylic acid biosynthetic process"/>
    <property type="evidence" value="ECO:0007669"/>
    <property type="project" value="TreeGrafter"/>
</dbReference>
<keyword evidence="6" id="KW-0804">Transcription</keyword>
<evidence type="ECO:0000256" key="4">
    <source>
        <dbReference type="ARBA" id="ARBA00023125"/>
    </source>
</evidence>
<evidence type="ECO:0000256" key="2">
    <source>
        <dbReference type="ARBA" id="ARBA00007214"/>
    </source>
</evidence>
<comment type="similarity">
    <text evidence="2">Belongs to the plant ACBP60 protein family.</text>
</comment>
<evidence type="ECO:0000256" key="7">
    <source>
        <dbReference type="ARBA" id="ARBA00023242"/>
    </source>
</evidence>
<feature type="domain" description="Calmodulin binding protein-like N-terminal" evidence="9">
    <location>
        <begin position="94"/>
        <end position="241"/>
    </location>
</feature>
<proteinExistence type="inferred from homology"/>
<keyword evidence="4" id="KW-0238">DNA-binding</keyword>
<keyword evidence="12" id="KW-1185">Reference proteome</keyword>
<evidence type="ECO:0000256" key="6">
    <source>
        <dbReference type="ARBA" id="ARBA00023163"/>
    </source>
</evidence>
<evidence type="ECO:0000313" key="12">
    <source>
        <dbReference type="Proteomes" id="UP000827889"/>
    </source>
</evidence>
<dbReference type="AlphaFoldDB" id="A0A8B8QCK2"/>
<dbReference type="GO" id="GO:0003700">
    <property type="term" value="F:DNA-binding transcription factor activity"/>
    <property type="evidence" value="ECO:0007669"/>
    <property type="project" value="TreeGrafter"/>
</dbReference>
<dbReference type="RefSeq" id="XP_030544891.1">
    <property type="nucleotide sequence ID" value="XM_030689031.2"/>
</dbReference>
<accession>A0A8B8QCK2</accession>
<dbReference type="GO" id="GO:0005634">
    <property type="term" value="C:nucleus"/>
    <property type="evidence" value="ECO:0007669"/>
    <property type="project" value="UniProtKB-SubCell"/>
</dbReference>